<dbReference type="GO" id="GO:0005874">
    <property type="term" value="C:microtubule"/>
    <property type="evidence" value="ECO:0007669"/>
    <property type="project" value="UniProtKB-KW"/>
</dbReference>
<feature type="region of interest" description="Disordered" evidence="9">
    <location>
        <begin position="567"/>
        <end position="591"/>
    </location>
</feature>
<dbReference type="SMART" id="SM00129">
    <property type="entry name" value="KISc"/>
    <property type="match status" value="1"/>
</dbReference>
<dbReference type="GO" id="GO:0008017">
    <property type="term" value="F:microtubule binding"/>
    <property type="evidence" value="ECO:0007669"/>
    <property type="project" value="InterPro"/>
</dbReference>
<keyword evidence="12" id="KW-1185">Reference proteome</keyword>
<feature type="compositionally biased region" description="Low complexity" evidence="9">
    <location>
        <begin position="569"/>
        <end position="582"/>
    </location>
</feature>
<sequence length="626" mass="68855">MAHVRSGMGDDDLPSPRWKTNKLLSPSRLAKPSSPVVVPRDRVPALASDIERKIERQASCFADAPPLSETIRCMVRIRPSASDRRCVDVDLPTQSIVCVTTPLKTDRRRYALDGVFPEAATQDEIFLKVGMPVVANVLLGFHGCVLAYGQTGSGKTHTMQGDMNPSSDERGLIPRVVQQLFASLAASQTVFTCDCSFFEIYNEKIFDLLDDSAIEPKTVREDSNSVFVQDLCETRVATPDDALRLLQRGAKQRTVESTAMNRESSRSHSVFTLHLSQTIHTTDGLVIVRRSLLHLVDLAGSEKQSHTRTFGLRLKEASQINKSLSVLGNVITALVDVSRGVKRHVNYRDSKLTFLLRDALGGNSKTTLLATIAPDEAFGTETLSTLQFVQRAKCITTAAVANDDTQGAFAALQRELEDARAKLAHLDAEHTASTHEMSRRLDALLSDKLALKSDNARLHRAAAAANEEVARWRLASEDKRRDEPDDTAGRSKQAATCRLPSGNEPLQMALADAETHHAWLVAAIRVEAHSHDAVVSQLQTRLEARERACQELDREVAAARQCLASTEQAAPPSATASRTPCASRRRSPAHCTTSCRCCSRGRVRVIAFKKRTTPFPLFQYAYTLTL</sequence>
<keyword evidence="1" id="KW-0493">Microtubule</keyword>
<evidence type="ECO:0000256" key="6">
    <source>
        <dbReference type="ARBA" id="ARBA00034488"/>
    </source>
</evidence>
<dbReference type="EMBL" id="KK583204">
    <property type="protein sequence ID" value="KDO29826.1"/>
    <property type="molecule type" value="Genomic_DNA"/>
</dbReference>
<evidence type="ECO:0000256" key="1">
    <source>
        <dbReference type="ARBA" id="ARBA00022701"/>
    </source>
</evidence>
<dbReference type="PANTHER" id="PTHR37739">
    <property type="entry name" value="KINESIN-LIKE PROTEIN KIN-12D"/>
    <property type="match status" value="1"/>
</dbReference>
<evidence type="ECO:0000256" key="9">
    <source>
        <dbReference type="SAM" id="MobiDB-lite"/>
    </source>
</evidence>
<feature type="coiled-coil region" evidence="8">
    <location>
        <begin position="402"/>
        <end position="429"/>
    </location>
</feature>
<accession>A0A067CTG8</accession>
<evidence type="ECO:0000256" key="4">
    <source>
        <dbReference type="ARBA" id="ARBA00023054"/>
    </source>
</evidence>
<name>A0A067CTG8_SAPPC</name>
<feature type="region of interest" description="Disordered" evidence="9">
    <location>
        <begin position="1"/>
        <end position="36"/>
    </location>
</feature>
<dbReference type="AlphaFoldDB" id="A0A067CTG8"/>
<dbReference type="OMA" id="QRAKCIT"/>
<proteinExistence type="inferred from homology"/>
<dbReference type="Pfam" id="PF00225">
    <property type="entry name" value="Kinesin"/>
    <property type="match status" value="1"/>
</dbReference>
<keyword evidence="4 8" id="KW-0175">Coiled coil</keyword>
<evidence type="ECO:0000256" key="2">
    <source>
        <dbReference type="ARBA" id="ARBA00022741"/>
    </source>
</evidence>
<dbReference type="GO" id="GO:0003777">
    <property type="term" value="F:microtubule motor activity"/>
    <property type="evidence" value="ECO:0007669"/>
    <property type="project" value="InterPro"/>
</dbReference>
<feature type="binding site" evidence="7">
    <location>
        <begin position="149"/>
        <end position="156"/>
    </location>
    <ligand>
        <name>ATP</name>
        <dbReference type="ChEBI" id="CHEBI:30616"/>
    </ligand>
</feature>
<dbReference type="OrthoDB" id="61671at2759"/>
<keyword evidence="2 7" id="KW-0547">Nucleotide-binding</keyword>
<dbReference type="VEuPathDB" id="FungiDB:SPRG_19713"/>
<dbReference type="GO" id="GO:0005524">
    <property type="term" value="F:ATP binding"/>
    <property type="evidence" value="ECO:0007669"/>
    <property type="project" value="UniProtKB-UniRule"/>
</dbReference>
<dbReference type="KEGG" id="spar:SPRG_19713"/>
<dbReference type="PROSITE" id="PS50067">
    <property type="entry name" value="KINESIN_MOTOR_2"/>
    <property type="match status" value="1"/>
</dbReference>
<feature type="compositionally biased region" description="Basic and acidic residues" evidence="9">
    <location>
        <begin position="475"/>
        <end position="489"/>
    </location>
</feature>
<organism evidence="11 12">
    <name type="scientific">Saprolegnia parasitica (strain CBS 223.65)</name>
    <dbReference type="NCBI Taxonomy" id="695850"/>
    <lineage>
        <taxon>Eukaryota</taxon>
        <taxon>Sar</taxon>
        <taxon>Stramenopiles</taxon>
        <taxon>Oomycota</taxon>
        <taxon>Saprolegniomycetes</taxon>
        <taxon>Saprolegniales</taxon>
        <taxon>Saprolegniaceae</taxon>
        <taxon>Saprolegnia</taxon>
    </lineage>
</organism>
<dbReference type="InterPro" id="IPR027417">
    <property type="entry name" value="P-loop_NTPase"/>
</dbReference>
<comment type="similarity">
    <text evidence="6">Belongs to the TRAFAC class myosin-kinesin ATPase superfamily. Kinesin family. KIN-12 subfamily.</text>
</comment>
<dbReference type="InterPro" id="IPR044986">
    <property type="entry name" value="KIF15/KIN-12"/>
</dbReference>
<dbReference type="GO" id="GO:0007018">
    <property type="term" value="P:microtubule-based movement"/>
    <property type="evidence" value="ECO:0007669"/>
    <property type="project" value="InterPro"/>
</dbReference>
<dbReference type="STRING" id="695850.A0A067CTG8"/>
<gene>
    <name evidence="11" type="ORF">SPRG_19713</name>
</gene>
<evidence type="ECO:0000259" key="10">
    <source>
        <dbReference type="PROSITE" id="PS50067"/>
    </source>
</evidence>
<keyword evidence="3 7" id="KW-0067">ATP-binding</keyword>
<dbReference type="RefSeq" id="XP_012199532.1">
    <property type="nucleotide sequence ID" value="XM_012344142.1"/>
</dbReference>
<reference evidence="11 12" key="1">
    <citation type="journal article" date="2013" name="PLoS Genet.">
        <title>Distinctive expansion of potential virulence genes in the genome of the oomycete fish pathogen Saprolegnia parasitica.</title>
        <authorList>
            <person name="Jiang R.H."/>
            <person name="de Bruijn I."/>
            <person name="Haas B.J."/>
            <person name="Belmonte R."/>
            <person name="Lobach L."/>
            <person name="Christie J."/>
            <person name="van den Ackerveken G."/>
            <person name="Bottin A."/>
            <person name="Bulone V."/>
            <person name="Diaz-Moreno S.M."/>
            <person name="Dumas B."/>
            <person name="Fan L."/>
            <person name="Gaulin E."/>
            <person name="Govers F."/>
            <person name="Grenville-Briggs L.J."/>
            <person name="Horner N.R."/>
            <person name="Levin J.Z."/>
            <person name="Mammella M."/>
            <person name="Meijer H.J."/>
            <person name="Morris P."/>
            <person name="Nusbaum C."/>
            <person name="Oome S."/>
            <person name="Phillips A.J."/>
            <person name="van Rooyen D."/>
            <person name="Rzeszutek E."/>
            <person name="Saraiva M."/>
            <person name="Secombes C.J."/>
            <person name="Seidl M.F."/>
            <person name="Snel B."/>
            <person name="Stassen J.H."/>
            <person name="Sykes S."/>
            <person name="Tripathy S."/>
            <person name="van den Berg H."/>
            <person name="Vega-Arreguin J.C."/>
            <person name="Wawra S."/>
            <person name="Young S.K."/>
            <person name="Zeng Q."/>
            <person name="Dieguez-Uribeondo J."/>
            <person name="Russ C."/>
            <person name="Tyler B.M."/>
            <person name="van West P."/>
        </authorList>
    </citation>
    <scope>NUCLEOTIDE SEQUENCE [LARGE SCALE GENOMIC DNA]</scope>
    <source>
        <strain evidence="11 12">CBS 223.65</strain>
    </source>
</reference>
<evidence type="ECO:0000256" key="5">
    <source>
        <dbReference type="ARBA" id="ARBA00023175"/>
    </source>
</evidence>
<evidence type="ECO:0000256" key="3">
    <source>
        <dbReference type="ARBA" id="ARBA00022840"/>
    </source>
</evidence>
<evidence type="ECO:0000256" key="8">
    <source>
        <dbReference type="SAM" id="Coils"/>
    </source>
</evidence>
<dbReference type="PRINTS" id="PR00380">
    <property type="entry name" value="KINESINHEAVY"/>
</dbReference>
<dbReference type="Gene3D" id="3.40.850.10">
    <property type="entry name" value="Kinesin motor domain"/>
    <property type="match status" value="1"/>
</dbReference>
<keyword evidence="5 7" id="KW-0505">Motor protein</keyword>
<feature type="domain" description="Kinesin motor" evidence="10">
    <location>
        <begin position="70"/>
        <end position="395"/>
    </location>
</feature>
<dbReference type="InterPro" id="IPR036961">
    <property type="entry name" value="Kinesin_motor_dom_sf"/>
</dbReference>
<evidence type="ECO:0000313" key="11">
    <source>
        <dbReference type="EMBL" id="KDO29826.1"/>
    </source>
</evidence>
<dbReference type="CDD" id="cd00106">
    <property type="entry name" value="KISc"/>
    <property type="match status" value="1"/>
</dbReference>
<protein>
    <recommendedName>
        <fullName evidence="10">Kinesin motor domain-containing protein</fullName>
    </recommendedName>
</protein>
<dbReference type="Proteomes" id="UP000030745">
    <property type="component" value="Unassembled WGS sequence"/>
</dbReference>
<evidence type="ECO:0000256" key="7">
    <source>
        <dbReference type="PROSITE-ProRule" id="PRU00283"/>
    </source>
</evidence>
<dbReference type="InterPro" id="IPR001752">
    <property type="entry name" value="Kinesin_motor_dom"/>
</dbReference>
<dbReference type="GeneID" id="24141003"/>
<evidence type="ECO:0000313" key="12">
    <source>
        <dbReference type="Proteomes" id="UP000030745"/>
    </source>
</evidence>
<feature type="region of interest" description="Disordered" evidence="9">
    <location>
        <begin position="475"/>
        <end position="503"/>
    </location>
</feature>
<dbReference type="SUPFAM" id="SSF52540">
    <property type="entry name" value="P-loop containing nucleoside triphosphate hydrolases"/>
    <property type="match status" value="1"/>
</dbReference>
<dbReference type="PANTHER" id="PTHR37739:SF8">
    <property type="entry name" value="KINESIN-LIKE PROTEIN KIN-12D"/>
    <property type="match status" value="1"/>
</dbReference>